<keyword evidence="1" id="KW-0614">Plasmid</keyword>
<accession>A0ABX6PPI3</accession>
<evidence type="ECO:0000313" key="2">
    <source>
        <dbReference type="Proteomes" id="UP000305673"/>
    </source>
</evidence>
<reference evidence="1 2" key="1">
    <citation type="submission" date="2020-05" db="EMBL/GenBank/DDBJ databases">
        <title>Genome sequences of pea root nodulating Rhizobium spp.</title>
        <authorList>
            <person name="Rahi P."/>
        </authorList>
    </citation>
    <scope>NUCLEOTIDE SEQUENCE [LARGE SCALE GENOMIC DNA]</scope>
    <source>
        <strain evidence="2">JKLM 12A2</strain>
        <plasmid evidence="1 2">pPR12A201</plasmid>
    </source>
</reference>
<keyword evidence="2" id="KW-1185">Reference proteome</keyword>
<dbReference type="Proteomes" id="UP000305673">
    <property type="component" value="Plasmid pPR12A201"/>
</dbReference>
<name>A0ABX6PPI3_9HYPH</name>
<organism evidence="1 2">
    <name type="scientific">Rhizobium indicum</name>
    <dbReference type="NCBI Taxonomy" id="2583231"/>
    <lineage>
        <taxon>Bacteria</taxon>
        <taxon>Pseudomonadati</taxon>
        <taxon>Pseudomonadota</taxon>
        <taxon>Alphaproteobacteria</taxon>
        <taxon>Hyphomicrobiales</taxon>
        <taxon>Rhizobiaceae</taxon>
        <taxon>Rhizobium/Agrobacterium group</taxon>
        <taxon>Rhizobium</taxon>
    </lineage>
</organism>
<gene>
    <name evidence="1" type="ORF">FFM53_029625</name>
</gene>
<geneLocation type="plasmid" evidence="1 2">
    <name>pPR12A201</name>
</geneLocation>
<protein>
    <submittedName>
        <fullName evidence="1">Uncharacterized protein</fullName>
    </submittedName>
</protein>
<evidence type="ECO:0000313" key="1">
    <source>
        <dbReference type="EMBL" id="QKK20528.1"/>
    </source>
</evidence>
<sequence>MTEANLKVGAVRRPPCTVEIVHHNFDDNDAVLLDVAVVLPQTFRGRVDMEGDAAEALGEFFAHAVEIRSVASASDDREKNFDKERHGTLQQWTYALNIFEANLFLRHRNFQAPLPVIGGAATHMKEIRLNTANLELEA</sequence>
<dbReference type="EMBL" id="CP054022">
    <property type="protein sequence ID" value="QKK20528.1"/>
    <property type="molecule type" value="Genomic_DNA"/>
</dbReference>
<proteinExistence type="predicted"/>